<keyword evidence="1" id="KW-0812">Transmembrane</keyword>
<keyword evidence="2" id="KW-0732">Signal</keyword>
<evidence type="ECO:0000313" key="3">
    <source>
        <dbReference type="EMBL" id="KAL3763811.1"/>
    </source>
</evidence>
<protein>
    <recommendedName>
        <fullName evidence="5">Transmembrane protein</fullName>
    </recommendedName>
</protein>
<keyword evidence="4" id="KW-1185">Reference proteome</keyword>
<proteinExistence type="predicted"/>
<organism evidence="3 4">
    <name type="scientific">Stephanodiscus triporus</name>
    <dbReference type="NCBI Taxonomy" id="2934178"/>
    <lineage>
        <taxon>Eukaryota</taxon>
        <taxon>Sar</taxon>
        <taxon>Stramenopiles</taxon>
        <taxon>Ochrophyta</taxon>
        <taxon>Bacillariophyta</taxon>
        <taxon>Coscinodiscophyceae</taxon>
        <taxon>Thalassiosirophycidae</taxon>
        <taxon>Stephanodiscales</taxon>
        <taxon>Stephanodiscaceae</taxon>
        <taxon>Stephanodiscus</taxon>
    </lineage>
</organism>
<dbReference type="Proteomes" id="UP001530315">
    <property type="component" value="Unassembled WGS sequence"/>
</dbReference>
<dbReference type="EMBL" id="JALLAZ020001792">
    <property type="protein sequence ID" value="KAL3763811.1"/>
    <property type="molecule type" value="Genomic_DNA"/>
</dbReference>
<feature type="transmembrane region" description="Helical" evidence="1">
    <location>
        <begin position="141"/>
        <end position="163"/>
    </location>
</feature>
<keyword evidence="1" id="KW-1133">Transmembrane helix</keyword>
<evidence type="ECO:0000256" key="2">
    <source>
        <dbReference type="SAM" id="SignalP"/>
    </source>
</evidence>
<keyword evidence="1" id="KW-0472">Membrane</keyword>
<comment type="caution">
    <text evidence="3">The sequence shown here is derived from an EMBL/GenBank/DDBJ whole genome shotgun (WGS) entry which is preliminary data.</text>
</comment>
<evidence type="ECO:0008006" key="5">
    <source>
        <dbReference type="Google" id="ProtNLM"/>
    </source>
</evidence>
<sequence length="218" mass="23324">MIMAFMPSLLRLCAAIVSLGALGAPTSAFRAAPTIQMKRHVTPMRRDCAVARRRPSVGTTTTALGLSSEEEMMNRVLMEEQFRQGLVPPRGSEQQTTPAGAPARGVDPLIASLTRIDEPTPANVPTVQVPLFGEIPADGNLALLVPAAAIGILGFLFSIVVAFNSRDAIVEELSTVELPKMQYTPTVVDEGKCRGLCSSQDEDLDGLRNFMESISGKD</sequence>
<feature type="chain" id="PRO_5044765811" description="Transmembrane protein" evidence="2">
    <location>
        <begin position="29"/>
        <end position="218"/>
    </location>
</feature>
<dbReference type="AlphaFoldDB" id="A0ABD3MLU1"/>
<feature type="signal peptide" evidence="2">
    <location>
        <begin position="1"/>
        <end position="28"/>
    </location>
</feature>
<reference evidence="3 4" key="1">
    <citation type="submission" date="2024-10" db="EMBL/GenBank/DDBJ databases">
        <title>Updated reference genomes for cyclostephanoid diatoms.</title>
        <authorList>
            <person name="Roberts W.R."/>
            <person name="Alverson A.J."/>
        </authorList>
    </citation>
    <scope>NUCLEOTIDE SEQUENCE [LARGE SCALE GENOMIC DNA]</scope>
    <source>
        <strain evidence="3 4">AJA276-08</strain>
    </source>
</reference>
<gene>
    <name evidence="3" type="ORF">ACHAW5_002315</name>
</gene>
<evidence type="ECO:0000256" key="1">
    <source>
        <dbReference type="SAM" id="Phobius"/>
    </source>
</evidence>
<evidence type="ECO:0000313" key="4">
    <source>
        <dbReference type="Proteomes" id="UP001530315"/>
    </source>
</evidence>
<accession>A0ABD3MLU1</accession>
<name>A0ABD3MLU1_9STRA</name>